<reference evidence="7 8" key="1">
    <citation type="submission" date="2019-07" db="EMBL/GenBank/DDBJ databases">
        <title>Whole genome shotgun sequence of Halolactibacillus alkaliphilus NBRC 103919.</title>
        <authorList>
            <person name="Hosoyama A."/>
            <person name="Uohara A."/>
            <person name="Ohji S."/>
            <person name="Ichikawa N."/>
        </authorList>
    </citation>
    <scope>NUCLEOTIDE SEQUENCE [LARGE SCALE GENOMIC DNA]</scope>
    <source>
        <strain evidence="7 8">NBRC 103919</strain>
    </source>
</reference>
<evidence type="ECO:0000256" key="6">
    <source>
        <dbReference type="RuleBase" id="RU004466"/>
    </source>
</evidence>
<comment type="cofactor">
    <cofactor evidence="1">
        <name>Mg(2+)</name>
        <dbReference type="ChEBI" id="CHEBI:18420"/>
    </cofactor>
</comment>
<dbReference type="GO" id="GO:0008299">
    <property type="term" value="P:isoprenoid biosynthetic process"/>
    <property type="evidence" value="ECO:0007669"/>
    <property type="project" value="InterPro"/>
</dbReference>
<name>A0A511X191_9BACI</name>
<dbReference type="EMBL" id="BJYE01000011">
    <property type="protein sequence ID" value="GEN56691.1"/>
    <property type="molecule type" value="Genomic_DNA"/>
</dbReference>
<dbReference type="AlphaFoldDB" id="A0A511X191"/>
<evidence type="ECO:0000256" key="3">
    <source>
        <dbReference type="ARBA" id="ARBA00022679"/>
    </source>
</evidence>
<dbReference type="InterPro" id="IPR008949">
    <property type="entry name" value="Isoprenoid_synthase_dom_sf"/>
</dbReference>
<dbReference type="InterPro" id="IPR000092">
    <property type="entry name" value="Polyprenyl_synt"/>
</dbReference>
<evidence type="ECO:0000313" key="7">
    <source>
        <dbReference type="EMBL" id="GEN56691.1"/>
    </source>
</evidence>
<organism evidence="7 8">
    <name type="scientific">Halolactibacillus alkaliphilus</name>
    <dbReference type="NCBI Taxonomy" id="442899"/>
    <lineage>
        <taxon>Bacteria</taxon>
        <taxon>Bacillati</taxon>
        <taxon>Bacillota</taxon>
        <taxon>Bacilli</taxon>
        <taxon>Bacillales</taxon>
        <taxon>Bacillaceae</taxon>
        <taxon>Halolactibacillus</taxon>
    </lineage>
</organism>
<evidence type="ECO:0000256" key="2">
    <source>
        <dbReference type="ARBA" id="ARBA00006706"/>
    </source>
</evidence>
<dbReference type="RefSeq" id="WP_170243667.1">
    <property type="nucleotide sequence ID" value="NZ_BJYE01000011.1"/>
</dbReference>
<dbReference type="Proteomes" id="UP000321400">
    <property type="component" value="Unassembled WGS sequence"/>
</dbReference>
<evidence type="ECO:0000256" key="5">
    <source>
        <dbReference type="ARBA" id="ARBA00022842"/>
    </source>
</evidence>
<dbReference type="CDD" id="cd00685">
    <property type="entry name" value="Trans_IPPS_HT"/>
    <property type="match status" value="1"/>
</dbReference>
<keyword evidence="4" id="KW-0479">Metal-binding</keyword>
<dbReference type="Gene3D" id="1.10.600.10">
    <property type="entry name" value="Farnesyl Diphosphate Synthase"/>
    <property type="match status" value="1"/>
</dbReference>
<accession>A0A511X191</accession>
<keyword evidence="5" id="KW-0460">Magnesium</keyword>
<dbReference type="SFLD" id="SFLDS00005">
    <property type="entry name" value="Isoprenoid_Synthase_Type_I"/>
    <property type="match status" value="1"/>
</dbReference>
<comment type="caution">
    <text evidence="7">The sequence shown here is derived from an EMBL/GenBank/DDBJ whole genome shotgun (WGS) entry which is preliminary data.</text>
</comment>
<dbReference type="STRING" id="442899.SAMN05720591_11046"/>
<sequence length="457" mass="52810">MDTQRQQEIERKIHQHDQALALNSSEQCLIKVWLAIAGPTRYQLDTFIRCVIPVLYLRRSHRAHVLKEPNSLANDILTGDYYSSLFYRYLITHHELNTFKVIVVRLRDYYVKNSQQTLMTDDYSDYFKILWQAEDKVSDLVTIEPILTYNDIDTYIAAVTEVMSQQFLVLTDKQNQALIRLMGSGGKKTRLKLFYHASPHLEKPSLSLVKIGAAIEGIHLASLIHDDLIDQAVLRRHTPTLHQTFNQLTALHIGNIIFTQSLSLLADIKDNKIHQLFSQLFYRMVRGELSQQTYRYSQQLSPYRYLKLVRDKTALFVEVILHTAGYLGQVEPDQLRLLKRAGFAIGMAYQLKDDMLDVTAGECKLGKPTSVDQANGYRTLPVIYQDLYSSKRATKSHADDVAATQPDVDFLNVGLKRTKQLAHRYIERALGDIRQLKNPMVRYHLIYFTTALYKRTR</sequence>
<dbReference type="PANTHER" id="PTHR12001">
    <property type="entry name" value="GERANYLGERANYL PYROPHOSPHATE SYNTHASE"/>
    <property type="match status" value="1"/>
</dbReference>
<evidence type="ECO:0008006" key="9">
    <source>
        <dbReference type="Google" id="ProtNLM"/>
    </source>
</evidence>
<dbReference type="Pfam" id="PF00348">
    <property type="entry name" value="polyprenyl_synt"/>
    <property type="match status" value="1"/>
</dbReference>
<proteinExistence type="inferred from homology"/>
<dbReference type="PROSITE" id="PS00723">
    <property type="entry name" value="POLYPRENYL_SYNTHASE_1"/>
    <property type="match status" value="1"/>
</dbReference>
<dbReference type="InterPro" id="IPR033749">
    <property type="entry name" value="Polyprenyl_synt_CS"/>
</dbReference>
<dbReference type="GO" id="GO:0046872">
    <property type="term" value="F:metal ion binding"/>
    <property type="evidence" value="ECO:0007669"/>
    <property type="project" value="UniProtKB-KW"/>
</dbReference>
<dbReference type="SUPFAM" id="SSF48576">
    <property type="entry name" value="Terpenoid synthases"/>
    <property type="match status" value="1"/>
</dbReference>
<evidence type="ECO:0000256" key="1">
    <source>
        <dbReference type="ARBA" id="ARBA00001946"/>
    </source>
</evidence>
<evidence type="ECO:0000313" key="8">
    <source>
        <dbReference type="Proteomes" id="UP000321400"/>
    </source>
</evidence>
<protein>
    <recommendedName>
        <fullName evidence="9">Geranylgeranyl pyrophosphate synthase</fullName>
    </recommendedName>
</protein>
<keyword evidence="3 6" id="KW-0808">Transferase</keyword>
<gene>
    <name evidence="7" type="ORF">HAL01_11550</name>
</gene>
<evidence type="ECO:0000256" key="4">
    <source>
        <dbReference type="ARBA" id="ARBA00022723"/>
    </source>
</evidence>
<dbReference type="PROSITE" id="PS00444">
    <property type="entry name" value="POLYPRENYL_SYNTHASE_2"/>
    <property type="match status" value="1"/>
</dbReference>
<dbReference type="GO" id="GO:0004659">
    <property type="term" value="F:prenyltransferase activity"/>
    <property type="evidence" value="ECO:0007669"/>
    <property type="project" value="InterPro"/>
</dbReference>
<keyword evidence="8" id="KW-1185">Reference proteome</keyword>
<comment type="similarity">
    <text evidence="2 6">Belongs to the FPP/GGPP synthase family.</text>
</comment>
<dbReference type="PANTHER" id="PTHR12001:SF69">
    <property type="entry name" value="ALL TRANS-POLYPRENYL-DIPHOSPHATE SYNTHASE PDSS1"/>
    <property type="match status" value="1"/>
</dbReference>